<dbReference type="InterPro" id="IPR032675">
    <property type="entry name" value="LRR_dom_sf"/>
</dbReference>
<dbReference type="PANTHER" id="PTHR32141">
    <property type="match status" value="1"/>
</dbReference>
<dbReference type="Gene3D" id="3.80.10.10">
    <property type="entry name" value="Ribonuclease Inhibitor"/>
    <property type="match status" value="1"/>
</dbReference>
<dbReference type="InterPro" id="IPR036047">
    <property type="entry name" value="F-box-like_dom_sf"/>
</dbReference>
<protein>
    <recommendedName>
        <fullName evidence="2">F-box domain-containing protein</fullName>
    </recommendedName>
</protein>
<feature type="region of interest" description="Disordered" evidence="1">
    <location>
        <begin position="1"/>
        <end position="26"/>
    </location>
</feature>
<feature type="domain" description="F-box" evidence="2">
    <location>
        <begin position="64"/>
        <end position="100"/>
    </location>
</feature>
<dbReference type="AlphaFoldDB" id="A0AAD8T960"/>
<feature type="region of interest" description="Disordered" evidence="1">
    <location>
        <begin position="470"/>
        <end position="497"/>
    </location>
</feature>
<comment type="caution">
    <text evidence="3">The sequence shown here is derived from an EMBL/GenBank/DDBJ whole genome shotgun (WGS) entry which is preliminary data.</text>
</comment>
<keyword evidence="4" id="KW-1185">Reference proteome</keyword>
<dbReference type="SUPFAM" id="SSF52047">
    <property type="entry name" value="RNI-like"/>
    <property type="match status" value="1"/>
</dbReference>
<dbReference type="Pfam" id="PF00646">
    <property type="entry name" value="F-box"/>
    <property type="match status" value="2"/>
</dbReference>
<evidence type="ECO:0000313" key="4">
    <source>
        <dbReference type="Proteomes" id="UP001231189"/>
    </source>
</evidence>
<dbReference type="Gene3D" id="1.20.1280.50">
    <property type="match status" value="1"/>
</dbReference>
<dbReference type="SMART" id="SM00256">
    <property type="entry name" value="FBOX"/>
    <property type="match status" value="2"/>
</dbReference>
<evidence type="ECO:0000256" key="1">
    <source>
        <dbReference type="SAM" id="MobiDB-lite"/>
    </source>
</evidence>
<proteinExistence type="predicted"/>
<dbReference type="EMBL" id="JAUUTY010000002">
    <property type="protein sequence ID" value="KAK1677408.1"/>
    <property type="molecule type" value="Genomic_DNA"/>
</dbReference>
<dbReference type="InterPro" id="IPR055302">
    <property type="entry name" value="F-box_dom-containing"/>
</dbReference>
<sequence>MAKQAPFKNLDPATAGDARRKGSDPHELDQSMEVMLSYIYASLPDFPLYDGRRLPPALAAPDGADRLTRLPRELRRRIVSRLPVKDAARTAVLSWRWRTIWHSTPLVLIDAHLLPKGHGFPPTYSASSPPVAAAVSSIFEAHPGPFSCVHLVCSRMGAHRPQLARWLQLLAAKGVQDLVLVNRPWPRDVPLPATLLSINTLTRLYLGLWKLPGAAALRGASLPHLRELGLCCVEMEHGDIDSLVARSPVLEILNILACFKGLRLRVVSQSLRCLQISGGIMENVAVVKAPNLERLILYGCCSPGGGLCTRVRIGDAPKLHTFGYLEPVHVLEIRDTIIMPGIKMSTRTVLTSVKILSLNVRFGVCNDVKMVPTFLRCFPNVESLHIMSQKCDKPTGDLTLKFWEESGPIDNIISRVNVMSLREFKGEPSEVGFLEFFFRSAQVLKTAIIVMANPSFRPFLKDVAFSQARRSSRNRAKPSPAPSSTMAGPGRPVFTNVDPVTAADARRHGSDPRELDEATEMMLAYTYQLLPDFPVYDGRRLPPALAVSDRVDHISRLPRALLGNIVSRLPVKDAARTTVLSSRWRTIWASTPLVLIDAHLLPKGQSWPPTRANSPAITAAVSRILEVHPGPFRCVHLVCSHMSAYRAQLGRWLQLLAAKGVQDLVLVNRPWPRDVPLPATLFAITTLTRLYIGLWKLPGTAVLRGASFPHLRELGVSCVEMEHGDVDSLVARSPVLETLNIVGCLKGLRLRLVSQSLRCVQICLSIMENIAVVKAPRLERLILYASCNTATGHGLCTRVRIGDAPKLQAFGYLEPVHVLEIRDTIIMAGIKPSTSTMVTSVRFLSLIVRFGVRNDVKMLPTFLRCFPNMESLHILSQKCDKPTGNLTLKFWEESGPIDNIVSRVNMMSLREFKGEPSEVGFLEFFFRSARVLKTAIIVMANPSFTPFLKDVAFSKVRRSSRNMASKSCEVHVLGSNGPDGGEVWNFRTGANFSFQDPFSVAEVLGRC</sequence>
<dbReference type="Pfam" id="PF08387">
    <property type="entry name" value="FBD"/>
    <property type="match status" value="2"/>
</dbReference>
<organism evidence="3 4">
    <name type="scientific">Lolium multiflorum</name>
    <name type="common">Italian ryegrass</name>
    <name type="synonym">Lolium perenne subsp. multiflorum</name>
    <dbReference type="NCBI Taxonomy" id="4521"/>
    <lineage>
        <taxon>Eukaryota</taxon>
        <taxon>Viridiplantae</taxon>
        <taxon>Streptophyta</taxon>
        <taxon>Embryophyta</taxon>
        <taxon>Tracheophyta</taxon>
        <taxon>Spermatophyta</taxon>
        <taxon>Magnoliopsida</taxon>
        <taxon>Liliopsida</taxon>
        <taxon>Poales</taxon>
        <taxon>Poaceae</taxon>
        <taxon>BOP clade</taxon>
        <taxon>Pooideae</taxon>
        <taxon>Poodae</taxon>
        <taxon>Poeae</taxon>
        <taxon>Poeae Chloroplast Group 2 (Poeae type)</taxon>
        <taxon>Loliodinae</taxon>
        <taxon>Loliinae</taxon>
        <taxon>Lolium</taxon>
    </lineage>
</organism>
<dbReference type="CDD" id="cd22160">
    <property type="entry name" value="F-box_AtFBL13-like"/>
    <property type="match status" value="1"/>
</dbReference>
<dbReference type="Proteomes" id="UP001231189">
    <property type="component" value="Unassembled WGS sequence"/>
</dbReference>
<dbReference type="PANTHER" id="PTHR32141:SF183">
    <property type="entry name" value="F-BOX DOMAIN-CONTAINING PROTEIN"/>
    <property type="match status" value="1"/>
</dbReference>
<evidence type="ECO:0000313" key="3">
    <source>
        <dbReference type="EMBL" id="KAK1677408.1"/>
    </source>
</evidence>
<dbReference type="InterPro" id="IPR055411">
    <property type="entry name" value="LRR_FXL15/At3g58940/PEG3-like"/>
</dbReference>
<dbReference type="InterPro" id="IPR001810">
    <property type="entry name" value="F-box_dom"/>
</dbReference>
<dbReference type="PROSITE" id="PS50181">
    <property type="entry name" value="FBOX"/>
    <property type="match status" value="1"/>
</dbReference>
<gene>
    <name evidence="3" type="ORF">QYE76_038256</name>
</gene>
<dbReference type="Pfam" id="PF24758">
    <property type="entry name" value="LRR_At5g56370"/>
    <property type="match status" value="2"/>
</dbReference>
<dbReference type="InterPro" id="IPR053781">
    <property type="entry name" value="F-box_AtFBL13-like"/>
</dbReference>
<dbReference type="SUPFAM" id="SSF81383">
    <property type="entry name" value="F-box domain"/>
    <property type="match status" value="2"/>
</dbReference>
<reference evidence="3" key="1">
    <citation type="submission" date="2023-07" db="EMBL/GenBank/DDBJ databases">
        <title>A chromosome-level genome assembly of Lolium multiflorum.</title>
        <authorList>
            <person name="Chen Y."/>
            <person name="Copetti D."/>
            <person name="Kolliker R."/>
            <person name="Studer B."/>
        </authorList>
    </citation>
    <scope>NUCLEOTIDE SEQUENCE</scope>
    <source>
        <strain evidence="3">02402/16</strain>
        <tissue evidence="3">Leaf</tissue>
    </source>
</reference>
<feature type="compositionally biased region" description="Basic and acidic residues" evidence="1">
    <location>
        <begin position="17"/>
        <end position="26"/>
    </location>
</feature>
<evidence type="ECO:0000259" key="2">
    <source>
        <dbReference type="PROSITE" id="PS50181"/>
    </source>
</evidence>
<accession>A0AAD8T960</accession>
<dbReference type="InterPro" id="IPR006566">
    <property type="entry name" value="FBD"/>
</dbReference>
<name>A0AAD8T960_LOLMU</name>